<keyword evidence="3" id="KW-1185">Reference proteome</keyword>
<gene>
    <name evidence="2" type="ORF">CU098_008517</name>
</gene>
<dbReference type="Gene3D" id="3.80.10.10">
    <property type="entry name" value="Ribonuclease Inhibitor"/>
    <property type="match status" value="2"/>
</dbReference>
<evidence type="ECO:0000313" key="2">
    <source>
        <dbReference type="EMBL" id="RCI05617.1"/>
    </source>
</evidence>
<dbReference type="PROSITE" id="PS50181">
    <property type="entry name" value="FBOX"/>
    <property type="match status" value="1"/>
</dbReference>
<dbReference type="OrthoDB" id="2280271at2759"/>
<protein>
    <recommendedName>
        <fullName evidence="1">F-box domain-containing protein</fullName>
    </recommendedName>
</protein>
<dbReference type="InterPro" id="IPR001810">
    <property type="entry name" value="F-box_dom"/>
</dbReference>
<accession>A0A367KTZ8</accession>
<dbReference type="SUPFAM" id="SSF81383">
    <property type="entry name" value="F-box domain"/>
    <property type="match status" value="1"/>
</dbReference>
<dbReference type="Pfam" id="PF12937">
    <property type="entry name" value="F-box-like"/>
    <property type="match status" value="1"/>
</dbReference>
<reference evidence="2 3" key="1">
    <citation type="journal article" date="2018" name="G3 (Bethesda)">
        <title>Phylogenetic and Phylogenomic Definition of Rhizopus Species.</title>
        <authorList>
            <person name="Gryganskyi A.P."/>
            <person name="Golan J."/>
            <person name="Dolatabadi S."/>
            <person name="Mondo S."/>
            <person name="Robb S."/>
            <person name="Idnurm A."/>
            <person name="Muszewska A."/>
            <person name="Steczkiewicz K."/>
            <person name="Masonjones S."/>
            <person name="Liao H.L."/>
            <person name="Gajdeczka M.T."/>
            <person name="Anike F."/>
            <person name="Vuek A."/>
            <person name="Anishchenko I.M."/>
            <person name="Voigt K."/>
            <person name="de Hoog G.S."/>
            <person name="Smith M.E."/>
            <person name="Heitman J."/>
            <person name="Vilgalys R."/>
            <person name="Stajich J.E."/>
        </authorList>
    </citation>
    <scope>NUCLEOTIDE SEQUENCE [LARGE SCALE GENOMIC DNA]</scope>
    <source>
        <strain evidence="2 3">LSU 92-RS-03</strain>
    </source>
</reference>
<evidence type="ECO:0000259" key="1">
    <source>
        <dbReference type="PROSITE" id="PS50181"/>
    </source>
</evidence>
<dbReference type="EMBL" id="PJQM01000343">
    <property type="protein sequence ID" value="RCI05617.1"/>
    <property type="molecule type" value="Genomic_DNA"/>
</dbReference>
<proteinExistence type="predicted"/>
<organism evidence="2 3">
    <name type="scientific">Rhizopus stolonifer</name>
    <name type="common">Rhizopus nigricans</name>
    <dbReference type="NCBI Taxonomy" id="4846"/>
    <lineage>
        <taxon>Eukaryota</taxon>
        <taxon>Fungi</taxon>
        <taxon>Fungi incertae sedis</taxon>
        <taxon>Mucoromycota</taxon>
        <taxon>Mucoromycotina</taxon>
        <taxon>Mucoromycetes</taxon>
        <taxon>Mucorales</taxon>
        <taxon>Mucorineae</taxon>
        <taxon>Rhizopodaceae</taxon>
        <taxon>Rhizopus</taxon>
    </lineage>
</organism>
<evidence type="ECO:0000313" key="3">
    <source>
        <dbReference type="Proteomes" id="UP000253551"/>
    </source>
</evidence>
<feature type="domain" description="F-box" evidence="1">
    <location>
        <begin position="1"/>
        <end position="44"/>
    </location>
</feature>
<dbReference type="InterPro" id="IPR032675">
    <property type="entry name" value="LRR_dom_sf"/>
</dbReference>
<sequence length="555" mass="64418">MNKIPVEVFCQITSYLTYSEKQKLLLICHYWHDIIKNTNLFHSFSVKGRRKFEAAIANFKTHILYQRQVKSLRLTRPEVQLHELLELPVLFPYLSHLTWQDYSNQDYANIELGKSQIQHWQKLKSFEEINRFAFSLSLLREGLFTSLVQIKINFFMGYNNCNDLFDYLPHAPNLKRLDLICISITLELMEKLHTNASQLDTLFLTDVLQASSGFDTAYETEQQQLAEIDQSDTVDMQVRKTQPAIYLQKLRLKQFRLENDDLGLESRWMTYISNKYTQLKHLTIYALGAGRSYQPYYEQKLGSIVSSLSQLESYDVNLYPLTKHILIPMDQSSTTLKKVNLLDDISIQLSTLVESQQKEYIETITLRSDLLNSEIFVMLEQFSQLRRLTIESSSKLNDGFTVPLDTVLQGLTQLEELTLLYCNITLDRPVVNPEKSKLKSLVMERAMMMNVSIDIMSFIAQTCPFISELVIQGKVKETGHGPLQVHFPEQYFRSIKLYILGNQFYKVSNGSQVMWYTFCGKTLLSEQIEHKDQFYVSIAYKGASCLKIQGVNIPC</sequence>
<dbReference type="Proteomes" id="UP000253551">
    <property type="component" value="Unassembled WGS sequence"/>
</dbReference>
<dbReference type="SUPFAM" id="SSF52047">
    <property type="entry name" value="RNI-like"/>
    <property type="match status" value="1"/>
</dbReference>
<name>A0A367KTZ8_RHIST</name>
<comment type="caution">
    <text evidence="2">The sequence shown here is derived from an EMBL/GenBank/DDBJ whole genome shotgun (WGS) entry which is preliminary data.</text>
</comment>
<dbReference type="AlphaFoldDB" id="A0A367KTZ8"/>
<dbReference type="InterPro" id="IPR036047">
    <property type="entry name" value="F-box-like_dom_sf"/>
</dbReference>